<reference evidence="1" key="1">
    <citation type="submission" date="2007-04" db="EMBL/GenBank/DDBJ databases">
        <authorList>
            <consortium name="The Broad Institute Genome Sequencing Platform"/>
            <person name="Birren B."/>
            <person name="Lander E."/>
            <person name="Galagan J."/>
            <person name="Nusbaum C."/>
            <person name="Devon K."/>
            <person name="Ma L.-J."/>
            <person name="Jaffe D."/>
            <person name="Butler J."/>
            <person name="Alvarez P."/>
            <person name="Gnerre S."/>
            <person name="Grabherr M."/>
            <person name="Kleber M."/>
            <person name="Mauceli E."/>
            <person name="Brockman W."/>
            <person name="MacCallum I.A."/>
            <person name="Young S."/>
            <person name="LaButti K."/>
            <person name="DeCaprio D."/>
            <person name="Crawford M."/>
            <person name="Koehrsen M."/>
            <person name="Engels R."/>
            <person name="Montgomery P."/>
            <person name="Pearson M."/>
            <person name="Howarth C."/>
            <person name="Larson L."/>
            <person name="White J."/>
            <person name="O'Leary S."/>
            <person name="Kodira C."/>
            <person name="Zeng Q."/>
            <person name="Yandava C."/>
            <person name="Alvarado L."/>
            <person name="Kistler C."/>
            <person name="Shim W.-B."/>
            <person name="Kang S."/>
            <person name="Woloshuk C."/>
        </authorList>
    </citation>
    <scope>NUCLEOTIDE SEQUENCE</scope>
    <source>
        <strain evidence="1">4287</strain>
    </source>
</reference>
<name>A0A0J9U892_FUSO4</name>
<evidence type="ECO:0000313" key="2">
    <source>
        <dbReference type="Proteomes" id="UP000009097"/>
    </source>
</evidence>
<dbReference type="VEuPathDB" id="FungiDB:FOXG_17989"/>
<organism evidence="1 2">
    <name type="scientific">Fusarium oxysporum f. sp. lycopersici (strain 4287 / CBS 123668 / FGSC 9935 / NRRL 34936)</name>
    <name type="common">Fusarium vascular wilt of tomato</name>
    <dbReference type="NCBI Taxonomy" id="426428"/>
    <lineage>
        <taxon>Eukaryota</taxon>
        <taxon>Fungi</taxon>
        <taxon>Dikarya</taxon>
        <taxon>Ascomycota</taxon>
        <taxon>Pezizomycotina</taxon>
        <taxon>Sordariomycetes</taxon>
        <taxon>Hypocreomycetidae</taxon>
        <taxon>Hypocreales</taxon>
        <taxon>Nectriaceae</taxon>
        <taxon>Fusarium</taxon>
        <taxon>Fusarium oxysporum species complex</taxon>
    </lineage>
</organism>
<proteinExistence type="predicted"/>
<dbReference type="KEGG" id="fox:FOXG_17989"/>
<dbReference type="Proteomes" id="UP000009097">
    <property type="component" value="Unassembled WGS sequence"/>
</dbReference>
<evidence type="ECO:0000313" key="1">
    <source>
        <dbReference type="EMBL" id="KNA95398.1"/>
    </source>
</evidence>
<accession>A0A0J9U892</accession>
<dbReference type="AlphaFoldDB" id="A0A0J9U892"/>
<dbReference type="RefSeq" id="XP_018233444.1">
    <property type="nucleotide sequence ID" value="XM_018398020.1"/>
</dbReference>
<dbReference type="GeneID" id="28958695"/>
<gene>
    <name evidence="1" type="ORF">FOXG_17989</name>
</gene>
<dbReference type="EMBL" id="DS231696">
    <property type="protein sequence ID" value="KNA95398.1"/>
    <property type="molecule type" value="Genomic_DNA"/>
</dbReference>
<protein>
    <submittedName>
        <fullName evidence="1">Uncharacterized protein</fullName>
    </submittedName>
</protein>
<sequence>MVAVCGTSPGTVQEMCKVQGGQQTNEALFVISDPC</sequence>
<reference evidence="1" key="2">
    <citation type="journal article" date="2010" name="Nature">
        <title>Comparative genomics reveals mobile pathogenicity chromosomes in Fusarium.</title>
        <authorList>
            <person name="Ma L.J."/>
            <person name="van der Does H.C."/>
            <person name="Borkovich K.A."/>
            <person name="Coleman J.J."/>
            <person name="Daboussi M.J."/>
            <person name="Di Pietro A."/>
            <person name="Dufresne M."/>
            <person name="Freitag M."/>
            <person name="Grabherr M."/>
            <person name="Henrissat B."/>
            <person name="Houterman P.M."/>
            <person name="Kang S."/>
            <person name="Shim W.B."/>
            <person name="Woloshuk C."/>
            <person name="Xie X."/>
            <person name="Xu J.R."/>
            <person name="Antoniw J."/>
            <person name="Baker S.E."/>
            <person name="Bluhm B.H."/>
            <person name="Breakspear A."/>
            <person name="Brown D.W."/>
            <person name="Butchko R.A."/>
            <person name="Chapman S."/>
            <person name="Coulson R."/>
            <person name="Coutinho P.M."/>
            <person name="Danchin E.G."/>
            <person name="Diener A."/>
            <person name="Gale L.R."/>
            <person name="Gardiner D.M."/>
            <person name="Goff S."/>
            <person name="Hammond-Kosack K.E."/>
            <person name="Hilburn K."/>
            <person name="Hua-Van A."/>
            <person name="Jonkers W."/>
            <person name="Kazan K."/>
            <person name="Kodira C.D."/>
            <person name="Koehrsen M."/>
            <person name="Kumar L."/>
            <person name="Lee Y.H."/>
            <person name="Li L."/>
            <person name="Manners J.M."/>
            <person name="Miranda-Saavedra D."/>
            <person name="Mukherjee M."/>
            <person name="Park G."/>
            <person name="Park J."/>
            <person name="Park S.Y."/>
            <person name="Proctor R.H."/>
            <person name="Regev A."/>
            <person name="Ruiz-Roldan M.C."/>
            <person name="Sain D."/>
            <person name="Sakthikumar S."/>
            <person name="Sykes S."/>
            <person name="Schwartz D.C."/>
            <person name="Turgeon B.G."/>
            <person name="Wapinski I."/>
            <person name="Yoder O."/>
            <person name="Young S."/>
            <person name="Zeng Q."/>
            <person name="Zhou S."/>
            <person name="Galagan J."/>
            <person name="Cuomo C.A."/>
            <person name="Kistler H.C."/>
            <person name="Rep M."/>
        </authorList>
    </citation>
    <scope>NUCLEOTIDE SEQUENCE [LARGE SCALE GENOMIC DNA]</scope>
    <source>
        <strain evidence="1">4287</strain>
    </source>
</reference>